<keyword evidence="4" id="KW-1185">Reference proteome</keyword>
<evidence type="ECO:0000313" key="3">
    <source>
        <dbReference type="Proteomes" id="UP000183417"/>
    </source>
</evidence>
<evidence type="ECO:0000313" key="1">
    <source>
        <dbReference type="EMBL" id="QPS83821.1"/>
    </source>
</evidence>
<dbReference type="AlphaFoldDB" id="A0A1H3S5Q2"/>
<dbReference type="GeneID" id="94694022"/>
<dbReference type="EMBL" id="CP065748">
    <property type="protein sequence ID" value="QPS83821.1"/>
    <property type="molecule type" value="Genomic_DNA"/>
</dbReference>
<evidence type="ECO:0000313" key="4">
    <source>
        <dbReference type="Proteomes" id="UP000595064"/>
    </source>
</evidence>
<proteinExistence type="predicted"/>
<dbReference type="RefSeq" id="WP_016449753.1">
    <property type="nucleotide sequence ID" value="NZ_AP025556.1"/>
</dbReference>
<name>A0A1H3S5Q2_9BURK</name>
<dbReference type="Proteomes" id="UP000595064">
    <property type="component" value="Chromosome"/>
</dbReference>
<dbReference type="Proteomes" id="UP000183417">
    <property type="component" value="Unassembled WGS sequence"/>
</dbReference>
<gene>
    <name evidence="1" type="ORF">I6G47_12490</name>
    <name evidence="2" type="ORF">SAMN05421547_11859</name>
</gene>
<sequence>MPESELLAIAAHLHVLLRRSCGRVTDTEWLAANAEYAAEIIRFAREQEGARSTPELVEWTHRFEAAWNAALAGPAERSPLMQRAGELMRQRAENRKYVGTLR</sequence>
<reference evidence="2 3" key="1">
    <citation type="submission" date="2016-10" db="EMBL/GenBank/DDBJ databases">
        <authorList>
            <person name="de Groot N.N."/>
        </authorList>
    </citation>
    <scope>NUCLEOTIDE SEQUENCE [LARGE SCALE GENOMIC DNA]</scope>
    <source>
        <strain evidence="2 3">LMG 24775</strain>
    </source>
</reference>
<evidence type="ECO:0000313" key="2">
    <source>
        <dbReference type="EMBL" id="SDZ33214.1"/>
    </source>
</evidence>
<organism evidence="2 3">
    <name type="scientific">Delftia lacustris</name>
    <dbReference type="NCBI Taxonomy" id="558537"/>
    <lineage>
        <taxon>Bacteria</taxon>
        <taxon>Pseudomonadati</taxon>
        <taxon>Pseudomonadota</taxon>
        <taxon>Betaproteobacteria</taxon>
        <taxon>Burkholderiales</taxon>
        <taxon>Comamonadaceae</taxon>
        <taxon>Delftia</taxon>
    </lineage>
</organism>
<dbReference type="KEGG" id="dla:I6G47_12490"/>
<accession>A0A1H3S5Q2</accession>
<protein>
    <submittedName>
        <fullName evidence="2">Uncharacterized protein</fullName>
    </submittedName>
</protein>
<reference evidence="1 4" key="2">
    <citation type="submission" date="2020-12" db="EMBL/GenBank/DDBJ databases">
        <title>FDA dAtabase for Regulatory Grade micrObial Sequences (FDA-ARGOS): Supporting development and validation of Infectious Disease Dx tests.</title>
        <authorList>
            <person name="Sproer C."/>
            <person name="Gronow S."/>
            <person name="Severitt S."/>
            <person name="Schroder I."/>
            <person name="Tallon L."/>
            <person name="Sadzewicz L."/>
            <person name="Zhao X."/>
            <person name="Boylan J."/>
            <person name="Ott S."/>
            <person name="Bowen H."/>
            <person name="Vavikolanu K."/>
            <person name="Mehta A."/>
            <person name="Aluvathingal J."/>
            <person name="Nadendla S."/>
            <person name="Lowell S."/>
            <person name="Myers T."/>
            <person name="Yan Y."/>
            <person name="Sichtig H."/>
        </authorList>
    </citation>
    <scope>NUCLEOTIDE SEQUENCE [LARGE SCALE GENOMIC DNA]</scope>
    <source>
        <strain evidence="1 4">FDAARGOS_890</strain>
    </source>
</reference>
<dbReference type="EMBL" id="FNPE01000018">
    <property type="protein sequence ID" value="SDZ33214.1"/>
    <property type="molecule type" value="Genomic_DNA"/>
</dbReference>